<keyword evidence="2" id="KW-0808">Transferase</keyword>
<dbReference type="SUPFAM" id="SSF53383">
    <property type="entry name" value="PLP-dependent transferases"/>
    <property type="match status" value="1"/>
</dbReference>
<protein>
    <submittedName>
        <fullName evidence="2">Pyridoxal phosphate-dependent aminotransferase</fullName>
    </submittedName>
</protein>
<proteinExistence type="predicted"/>
<feature type="domain" description="Aminotransferase class I/classII large" evidence="1">
    <location>
        <begin position="52"/>
        <end position="347"/>
    </location>
</feature>
<dbReference type="RefSeq" id="WP_380888187.1">
    <property type="nucleotide sequence ID" value="NZ_JBHUDY010000001.1"/>
</dbReference>
<dbReference type="InterPro" id="IPR015424">
    <property type="entry name" value="PyrdxlP-dep_Trfase"/>
</dbReference>
<organism evidence="2 3">
    <name type="scientific">Sphingomonas tabacisoli</name>
    <dbReference type="NCBI Taxonomy" id="2249466"/>
    <lineage>
        <taxon>Bacteria</taxon>
        <taxon>Pseudomonadati</taxon>
        <taxon>Pseudomonadota</taxon>
        <taxon>Alphaproteobacteria</taxon>
        <taxon>Sphingomonadales</taxon>
        <taxon>Sphingomonadaceae</taxon>
        <taxon>Sphingomonas</taxon>
    </lineage>
</organism>
<sequence length="356" mass="38478">MRVLASEYMYWAKNQAAVRYALGSSEVPACALDRWPIAIADLELDGRSRYRYPPLREAIARHDGVTADRVVMADGTSMANMLAMAALIAPGDEVVAEHPVYEPMVAAAQFLGATVRSFERRGPDFAIDPGEVERAVMPKTRLILLTNLHNPTGNLADAATLRAVADIAVRVGAHVLVDEVYLDAALPSQQTAALLGDRFVVTSSLTKCYGLSGIRCGWIIASPELAERMWRLNELFAVAQSHAAERLALIAFEHLHEVASANAALLQHNRALANAFFASRDDLECSPMTGGITAFPRLISGDVNALYRLLVERYDTSIVPGRFFGAAGHFRLGVGQPTEIVAAGLERLGAALDSLK</sequence>
<dbReference type="Gene3D" id="3.90.1150.10">
    <property type="entry name" value="Aspartate Aminotransferase, domain 1"/>
    <property type="match status" value="1"/>
</dbReference>
<evidence type="ECO:0000313" key="2">
    <source>
        <dbReference type="EMBL" id="MFD1611602.1"/>
    </source>
</evidence>
<dbReference type="Proteomes" id="UP001597115">
    <property type="component" value="Unassembled WGS sequence"/>
</dbReference>
<dbReference type="GO" id="GO:0008483">
    <property type="term" value="F:transaminase activity"/>
    <property type="evidence" value="ECO:0007669"/>
    <property type="project" value="UniProtKB-KW"/>
</dbReference>
<accession>A0ABW4I2A1</accession>
<dbReference type="PANTHER" id="PTHR43510:SF1">
    <property type="entry name" value="AMINOTRANSFERASE FUNCTION, HYPOTHETICAL (EUROFUNG)"/>
    <property type="match status" value="1"/>
</dbReference>
<comment type="caution">
    <text evidence="2">The sequence shown here is derived from an EMBL/GenBank/DDBJ whole genome shotgun (WGS) entry which is preliminary data.</text>
</comment>
<dbReference type="CDD" id="cd00609">
    <property type="entry name" value="AAT_like"/>
    <property type="match status" value="1"/>
</dbReference>
<reference evidence="3" key="1">
    <citation type="journal article" date="2019" name="Int. J. Syst. Evol. Microbiol.">
        <title>The Global Catalogue of Microorganisms (GCM) 10K type strain sequencing project: providing services to taxonomists for standard genome sequencing and annotation.</title>
        <authorList>
            <consortium name="The Broad Institute Genomics Platform"/>
            <consortium name="The Broad Institute Genome Sequencing Center for Infectious Disease"/>
            <person name="Wu L."/>
            <person name="Ma J."/>
        </authorList>
    </citation>
    <scope>NUCLEOTIDE SEQUENCE [LARGE SCALE GENOMIC DNA]</scope>
    <source>
        <strain evidence="3">CGMCC 1.16275</strain>
    </source>
</reference>
<dbReference type="EMBL" id="JBHUDY010000001">
    <property type="protein sequence ID" value="MFD1611602.1"/>
    <property type="molecule type" value="Genomic_DNA"/>
</dbReference>
<name>A0ABW4I2A1_9SPHN</name>
<dbReference type="PANTHER" id="PTHR43510">
    <property type="entry name" value="AMINOTRANSFERASE FUNCTION, HYPOTHETICAL (EUROFUNG)"/>
    <property type="match status" value="1"/>
</dbReference>
<dbReference type="Pfam" id="PF00155">
    <property type="entry name" value="Aminotran_1_2"/>
    <property type="match status" value="1"/>
</dbReference>
<evidence type="ECO:0000259" key="1">
    <source>
        <dbReference type="Pfam" id="PF00155"/>
    </source>
</evidence>
<dbReference type="Gene3D" id="3.40.640.10">
    <property type="entry name" value="Type I PLP-dependent aspartate aminotransferase-like (Major domain)"/>
    <property type="match status" value="1"/>
</dbReference>
<dbReference type="InterPro" id="IPR015421">
    <property type="entry name" value="PyrdxlP-dep_Trfase_major"/>
</dbReference>
<keyword evidence="2" id="KW-0032">Aminotransferase</keyword>
<dbReference type="InterPro" id="IPR015422">
    <property type="entry name" value="PyrdxlP-dep_Trfase_small"/>
</dbReference>
<gene>
    <name evidence="2" type="ORF">ACFSCW_07300</name>
</gene>
<evidence type="ECO:0000313" key="3">
    <source>
        <dbReference type="Proteomes" id="UP001597115"/>
    </source>
</evidence>
<dbReference type="InterPro" id="IPR004839">
    <property type="entry name" value="Aminotransferase_I/II_large"/>
</dbReference>
<keyword evidence="3" id="KW-1185">Reference proteome</keyword>